<organism evidence="4 5">
    <name type="scientific">Protopolystoma xenopodis</name>
    <dbReference type="NCBI Taxonomy" id="117903"/>
    <lineage>
        <taxon>Eukaryota</taxon>
        <taxon>Metazoa</taxon>
        <taxon>Spiralia</taxon>
        <taxon>Lophotrochozoa</taxon>
        <taxon>Platyhelminthes</taxon>
        <taxon>Monogenea</taxon>
        <taxon>Polyopisthocotylea</taxon>
        <taxon>Polystomatidea</taxon>
        <taxon>Polystomatidae</taxon>
        <taxon>Protopolystoma</taxon>
    </lineage>
</organism>
<comment type="subcellular location">
    <subcellularLocation>
        <location evidence="1">Nucleus</location>
    </subcellularLocation>
</comment>
<dbReference type="PANTHER" id="PTHR12214">
    <property type="entry name" value="GC-RICH SEQUENCE DNA-BINDING FACTOR"/>
    <property type="match status" value="1"/>
</dbReference>
<dbReference type="AlphaFoldDB" id="A0A3S5FD13"/>
<evidence type="ECO:0000256" key="2">
    <source>
        <dbReference type="ARBA" id="ARBA00023242"/>
    </source>
</evidence>
<sequence>MGDIYFKRPSRNYRNKKGDSDDEKANEGEQNNIALADQLQPAKEPTTIKKSRSVLSFEDDLEAGKPDLPYFFLDEGVEFKVKKSSQSRKSTKHSKEKKKPTDDKRASPSLSLIPELTLKKIDVITDTKGEKTLFERKFLEGVIPDAAAIHFARKQRERAKSLLVAGGSENFEKPGSRMIREEEDDFMEDDGMGESARDHPDELVDDDIIGRHTFRKLTNAIPEKNSSAAASRPRAFHVQPGLVPSNKPGIITRLPQGCRAAELDAYRADFLAAEHASDRDSDEEAEWERQQLQKAMLVQNSAAMEAIQPCSSNTNEHSKFTGDRSAYDRIMESLTRNQEALEEARIDLLRGQGVIKKSREKLPEFAEKASYFQELSSYISDLIDCFNEKVFILLQTLFPSLVIISSL</sequence>
<comment type="caution">
    <text evidence="4">The sequence shown here is derived from an EMBL/GenBank/DDBJ whole genome shotgun (WGS) entry which is preliminary data.</text>
</comment>
<name>A0A3S5FD13_9PLAT</name>
<evidence type="ECO:0000313" key="4">
    <source>
        <dbReference type="EMBL" id="VEL16008.1"/>
    </source>
</evidence>
<keyword evidence="2" id="KW-0539">Nucleus</keyword>
<feature type="compositionally biased region" description="Basic and acidic residues" evidence="3">
    <location>
        <begin position="16"/>
        <end position="27"/>
    </location>
</feature>
<protein>
    <recommendedName>
        <fullName evidence="6">GCF C-terminal domain-containing protein</fullName>
    </recommendedName>
</protein>
<dbReference type="EMBL" id="CAAALY010026781">
    <property type="protein sequence ID" value="VEL16008.1"/>
    <property type="molecule type" value="Genomic_DNA"/>
</dbReference>
<dbReference type="GO" id="GO:0000398">
    <property type="term" value="P:mRNA splicing, via spliceosome"/>
    <property type="evidence" value="ECO:0007669"/>
    <property type="project" value="InterPro"/>
</dbReference>
<evidence type="ECO:0000313" key="5">
    <source>
        <dbReference type="Proteomes" id="UP000784294"/>
    </source>
</evidence>
<dbReference type="OrthoDB" id="429427at2759"/>
<reference evidence="4" key="1">
    <citation type="submission" date="2018-11" db="EMBL/GenBank/DDBJ databases">
        <authorList>
            <consortium name="Pathogen Informatics"/>
        </authorList>
    </citation>
    <scope>NUCLEOTIDE SEQUENCE</scope>
</reference>
<feature type="compositionally biased region" description="Basic residues" evidence="3">
    <location>
        <begin position="82"/>
        <end position="98"/>
    </location>
</feature>
<evidence type="ECO:0000256" key="1">
    <source>
        <dbReference type="ARBA" id="ARBA00004123"/>
    </source>
</evidence>
<evidence type="ECO:0000256" key="3">
    <source>
        <dbReference type="SAM" id="MobiDB-lite"/>
    </source>
</evidence>
<dbReference type="GO" id="GO:0005634">
    <property type="term" value="C:nucleus"/>
    <property type="evidence" value="ECO:0007669"/>
    <property type="project" value="UniProtKB-SubCell"/>
</dbReference>
<feature type="region of interest" description="Disordered" evidence="3">
    <location>
        <begin position="81"/>
        <end position="110"/>
    </location>
</feature>
<feature type="region of interest" description="Disordered" evidence="3">
    <location>
        <begin position="1"/>
        <end position="47"/>
    </location>
</feature>
<dbReference type="GO" id="GO:0003677">
    <property type="term" value="F:DNA binding"/>
    <property type="evidence" value="ECO:0007669"/>
    <property type="project" value="InterPro"/>
</dbReference>
<accession>A0A3S5FD13</accession>
<evidence type="ECO:0008006" key="6">
    <source>
        <dbReference type="Google" id="ProtNLM"/>
    </source>
</evidence>
<proteinExistence type="predicted"/>
<dbReference type="InterPro" id="IPR012890">
    <property type="entry name" value="GCFC2-like"/>
</dbReference>
<dbReference type="Proteomes" id="UP000784294">
    <property type="component" value="Unassembled WGS sequence"/>
</dbReference>
<gene>
    <name evidence="4" type="ORF">PXEA_LOCUS9448</name>
</gene>
<dbReference type="PANTHER" id="PTHR12214:SF0">
    <property type="entry name" value="LD29489P"/>
    <property type="match status" value="1"/>
</dbReference>
<keyword evidence="5" id="KW-1185">Reference proteome</keyword>